<dbReference type="PANTHER" id="PTHR36206">
    <property type="entry name" value="ASPERCRYPTIN BIOSYNTHESIS CLUSTER-SPECIFIC TRANSCRIPTION REGULATOR ATNN-RELATED"/>
    <property type="match status" value="1"/>
</dbReference>
<dbReference type="GO" id="GO:0003677">
    <property type="term" value="F:DNA binding"/>
    <property type="evidence" value="ECO:0007669"/>
    <property type="project" value="UniProtKB-KW"/>
</dbReference>
<dbReference type="PROSITE" id="PS00463">
    <property type="entry name" value="ZN2_CY6_FUNGAL_1"/>
    <property type="match status" value="1"/>
</dbReference>
<dbReference type="GO" id="GO:0008270">
    <property type="term" value="F:zinc ion binding"/>
    <property type="evidence" value="ECO:0007669"/>
    <property type="project" value="InterPro"/>
</dbReference>
<dbReference type="PANTHER" id="PTHR36206:SF14">
    <property type="entry name" value="ZN(2)-C6 FUNGAL-TYPE DOMAIN-CONTAINING PROTEIN-RELATED"/>
    <property type="match status" value="1"/>
</dbReference>
<comment type="caution">
    <text evidence="9">The sequence shown here is derived from an EMBL/GenBank/DDBJ whole genome shotgun (WGS) entry which is preliminary data.</text>
</comment>
<keyword evidence="5" id="KW-0804">Transcription</keyword>
<evidence type="ECO:0000313" key="10">
    <source>
        <dbReference type="Proteomes" id="UP001149165"/>
    </source>
</evidence>
<dbReference type="CDD" id="cd00067">
    <property type="entry name" value="GAL4"/>
    <property type="match status" value="1"/>
</dbReference>
<sequence>MSPIPSTDLLLSLSKPLKSRLGCKTCKSRRVKCGEEKPKCLRCTKTGRTCEYDNRRGLDRFSSAPGLELSSLFDSPLSSAPNTVWRERRAFAYYFQDAATSVGGGLDATFWRTVVPQVCRSEPAVWDAMICISALFESPDPCPDLVSSRRLSRALNQNQQDALEWYARSVSAVRQGIDRGSVDAFVGLITCVLFICIESVLGSLNEVIRLYGQGAQLIALLREQKAYDKLSLLRETIIPIFVRLGIFSPKSAWPIVQSLLPEVSHNNSKSPDTQEFSSLKSARDAIVVLATEIAVLENECEDYLQKSLAWRISDELIYRQKNLHVRLATWHSAFTNLMNSLRCTKEGLSSTQVSVSALLVTYHEMLIVILSVCVSPLRNTTDAHTQSFQTIIDQASIYLNTSMRGNGSLPPYTFEISVGLPLWFTCLRCRDPAIRRTALALLTNSHQIQGLAKREHGTSLVENVVALEEAHAMSAMDSALIKSPSNIGSPSYQEMSSPNSPYKVSQIKFVASPSPPLTEVDHEIGTQNSLFIPQQARIRPHGVFRPRDGFPPEATREDIAHWGRDDDQFYMQFSWNECDQSNGTWNMVFGYIPIDIPV</sequence>
<dbReference type="SMART" id="SM00066">
    <property type="entry name" value="GAL4"/>
    <property type="match status" value="1"/>
</dbReference>
<feature type="coiled-coil region" evidence="7">
    <location>
        <begin position="279"/>
        <end position="306"/>
    </location>
</feature>
<accession>A0A9W9KKY4</accession>
<evidence type="ECO:0000256" key="4">
    <source>
        <dbReference type="ARBA" id="ARBA00023125"/>
    </source>
</evidence>
<evidence type="ECO:0000313" key="9">
    <source>
        <dbReference type="EMBL" id="KAJ5109471.1"/>
    </source>
</evidence>
<keyword evidence="2" id="KW-0862">Zinc</keyword>
<dbReference type="Gene3D" id="4.10.240.10">
    <property type="entry name" value="Zn(2)-C6 fungal-type DNA-binding domain"/>
    <property type="match status" value="1"/>
</dbReference>
<protein>
    <recommendedName>
        <fullName evidence="8">Zn(2)-C6 fungal-type domain-containing protein</fullName>
    </recommendedName>
</protein>
<dbReference type="PROSITE" id="PS50048">
    <property type="entry name" value="ZN2_CY6_FUNGAL_2"/>
    <property type="match status" value="1"/>
</dbReference>
<evidence type="ECO:0000256" key="1">
    <source>
        <dbReference type="ARBA" id="ARBA00022723"/>
    </source>
</evidence>
<reference evidence="9" key="2">
    <citation type="journal article" date="2023" name="IMA Fungus">
        <title>Comparative genomic study of the Penicillium genus elucidates a diverse pangenome and 15 lateral gene transfer events.</title>
        <authorList>
            <person name="Petersen C."/>
            <person name="Sorensen T."/>
            <person name="Nielsen M.R."/>
            <person name="Sondergaard T.E."/>
            <person name="Sorensen J.L."/>
            <person name="Fitzpatrick D.A."/>
            <person name="Frisvad J.C."/>
            <person name="Nielsen K.L."/>
        </authorList>
    </citation>
    <scope>NUCLEOTIDE SEQUENCE</scope>
    <source>
        <strain evidence="9">IBT 30069</strain>
    </source>
</reference>
<keyword evidence="10" id="KW-1185">Reference proteome</keyword>
<dbReference type="SUPFAM" id="SSF57701">
    <property type="entry name" value="Zn2/Cys6 DNA-binding domain"/>
    <property type="match status" value="1"/>
</dbReference>
<keyword evidence="7" id="KW-0175">Coiled coil</keyword>
<reference evidence="9" key="1">
    <citation type="submission" date="2022-11" db="EMBL/GenBank/DDBJ databases">
        <authorList>
            <person name="Petersen C."/>
        </authorList>
    </citation>
    <scope>NUCLEOTIDE SEQUENCE</scope>
    <source>
        <strain evidence="9">IBT 30069</strain>
    </source>
</reference>
<keyword evidence="4" id="KW-0238">DNA-binding</keyword>
<evidence type="ECO:0000256" key="7">
    <source>
        <dbReference type="SAM" id="Coils"/>
    </source>
</evidence>
<dbReference type="OrthoDB" id="3145928at2759"/>
<gene>
    <name evidence="9" type="ORF">N7456_006146</name>
</gene>
<dbReference type="Pfam" id="PF00172">
    <property type="entry name" value="Zn_clus"/>
    <property type="match status" value="1"/>
</dbReference>
<proteinExistence type="predicted"/>
<feature type="domain" description="Zn(2)-C6 fungal-type" evidence="8">
    <location>
        <begin position="22"/>
        <end position="52"/>
    </location>
</feature>
<evidence type="ECO:0000256" key="6">
    <source>
        <dbReference type="ARBA" id="ARBA00023242"/>
    </source>
</evidence>
<dbReference type="Proteomes" id="UP001149165">
    <property type="component" value="Unassembled WGS sequence"/>
</dbReference>
<dbReference type="Pfam" id="PF11951">
    <property type="entry name" value="Fungal_trans_2"/>
    <property type="match status" value="1"/>
</dbReference>
<evidence type="ECO:0000256" key="5">
    <source>
        <dbReference type="ARBA" id="ARBA00023163"/>
    </source>
</evidence>
<dbReference type="AlphaFoldDB" id="A0A9W9KKY4"/>
<dbReference type="GO" id="GO:0000981">
    <property type="term" value="F:DNA-binding transcription factor activity, RNA polymerase II-specific"/>
    <property type="evidence" value="ECO:0007669"/>
    <property type="project" value="InterPro"/>
</dbReference>
<dbReference type="InterPro" id="IPR021858">
    <property type="entry name" value="Fun_TF"/>
</dbReference>
<keyword evidence="3" id="KW-0805">Transcription regulation</keyword>
<organism evidence="9 10">
    <name type="scientific">Penicillium angulare</name>
    <dbReference type="NCBI Taxonomy" id="116970"/>
    <lineage>
        <taxon>Eukaryota</taxon>
        <taxon>Fungi</taxon>
        <taxon>Dikarya</taxon>
        <taxon>Ascomycota</taxon>
        <taxon>Pezizomycotina</taxon>
        <taxon>Eurotiomycetes</taxon>
        <taxon>Eurotiomycetidae</taxon>
        <taxon>Eurotiales</taxon>
        <taxon>Aspergillaceae</taxon>
        <taxon>Penicillium</taxon>
    </lineage>
</organism>
<dbReference type="InterPro" id="IPR001138">
    <property type="entry name" value="Zn2Cys6_DnaBD"/>
</dbReference>
<name>A0A9W9KKY4_9EURO</name>
<evidence type="ECO:0000256" key="2">
    <source>
        <dbReference type="ARBA" id="ARBA00022833"/>
    </source>
</evidence>
<dbReference type="EMBL" id="JAPQKH010000003">
    <property type="protein sequence ID" value="KAJ5109471.1"/>
    <property type="molecule type" value="Genomic_DNA"/>
</dbReference>
<evidence type="ECO:0000256" key="3">
    <source>
        <dbReference type="ARBA" id="ARBA00023015"/>
    </source>
</evidence>
<keyword evidence="6" id="KW-0539">Nucleus</keyword>
<dbReference type="InterPro" id="IPR052360">
    <property type="entry name" value="Transcr_Regulatory_Proteins"/>
</dbReference>
<dbReference type="InterPro" id="IPR036864">
    <property type="entry name" value="Zn2-C6_fun-type_DNA-bd_sf"/>
</dbReference>
<keyword evidence="1" id="KW-0479">Metal-binding</keyword>
<evidence type="ECO:0000259" key="8">
    <source>
        <dbReference type="PROSITE" id="PS50048"/>
    </source>
</evidence>